<feature type="region of interest" description="Disordered" evidence="1">
    <location>
        <begin position="1"/>
        <end position="25"/>
    </location>
</feature>
<evidence type="ECO:0000256" key="2">
    <source>
        <dbReference type="SAM" id="Phobius"/>
    </source>
</evidence>
<comment type="caution">
    <text evidence="3">The sequence shown here is derived from an EMBL/GenBank/DDBJ whole genome shotgun (WGS) entry which is preliminary data.</text>
</comment>
<dbReference type="OrthoDB" id="7933256at2"/>
<gene>
    <name evidence="3" type="ORF">RSO01_76490</name>
</gene>
<keyword evidence="2" id="KW-0812">Transmembrane</keyword>
<organism evidence="3 4">
    <name type="scientific">Reyranella soli</name>
    <dbReference type="NCBI Taxonomy" id="1230389"/>
    <lineage>
        <taxon>Bacteria</taxon>
        <taxon>Pseudomonadati</taxon>
        <taxon>Pseudomonadota</taxon>
        <taxon>Alphaproteobacteria</taxon>
        <taxon>Hyphomicrobiales</taxon>
        <taxon>Reyranellaceae</taxon>
        <taxon>Reyranella</taxon>
    </lineage>
</organism>
<dbReference type="Proteomes" id="UP000321058">
    <property type="component" value="Unassembled WGS sequence"/>
</dbReference>
<dbReference type="RefSeq" id="WP_147155827.1">
    <property type="nucleotide sequence ID" value="NZ_BKAJ01000166.1"/>
</dbReference>
<reference evidence="3 4" key="1">
    <citation type="submission" date="2019-07" db="EMBL/GenBank/DDBJ databases">
        <title>Whole genome shotgun sequence of Reyranella soli NBRC 108950.</title>
        <authorList>
            <person name="Hosoyama A."/>
            <person name="Uohara A."/>
            <person name="Ohji S."/>
            <person name="Ichikawa N."/>
        </authorList>
    </citation>
    <scope>NUCLEOTIDE SEQUENCE [LARGE SCALE GENOMIC DNA]</scope>
    <source>
        <strain evidence="3 4">NBRC 108950</strain>
    </source>
</reference>
<keyword evidence="2" id="KW-0472">Membrane</keyword>
<sequence>MAGRQTTRRKAKAGPQAPPRGGGRAFRPAPPTGFWPGQQGYAIIPWWNPLHWNWRRGLVRLWLLASLIWGGYWLYNLQLACAFWFAPWCEAPAHVDWPNGSMLLGLAMVLLSGPILMLVAWWVTRWVIRGLLARRAR</sequence>
<evidence type="ECO:0000256" key="1">
    <source>
        <dbReference type="SAM" id="MobiDB-lite"/>
    </source>
</evidence>
<name>A0A512NNF4_9HYPH</name>
<accession>A0A512NNF4</accession>
<dbReference type="AlphaFoldDB" id="A0A512NNF4"/>
<feature type="transmembrane region" description="Helical" evidence="2">
    <location>
        <begin position="106"/>
        <end position="128"/>
    </location>
</feature>
<keyword evidence="4" id="KW-1185">Reference proteome</keyword>
<dbReference type="EMBL" id="BKAJ01000166">
    <property type="protein sequence ID" value="GEP60483.1"/>
    <property type="molecule type" value="Genomic_DNA"/>
</dbReference>
<evidence type="ECO:0000313" key="4">
    <source>
        <dbReference type="Proteomes" id="UP000321058"/>
    </source>
</evidence>
<feature type="transmembrane region" description="Helical" evidence="2">
    <location>
        <begin position="61"/>
        <end position="86"/>
    </location>
</feature>
<evidence type="ECO:0000313" key="3">
    <source>
        <dbReference type="EMBL" id="GEP60483.1"/>
    </source>
</evidence>
<feature type="compositionally biased region" description="Basic residues" evidence="1">
    <location>
        <begin position="1"/>
        <end position="12"/>
    </location>
</feature>
<protein>
    <submittedName>
        <fullName evidence="3">Uncharacterized protein</fullName>
    </submittedName>
</protein>
<keyword evidence="2" id="KW-1133">Transmembrane helix</keyword>
<proteinExistence type="predicted"/>